<comment type="caution">
    <text evidence="1">The sequence shown here is derived from an EMBL/GenBank/DDBJ whole genome shotgun (WGS) entry which is preliminary data.</text>
</comment>
<evidence type="ECO:0000313" key="1">
    <source>
        <dbReference type="EMBL" id="KKK47082.1"/>
    </source>
</evidence>
<accession>A0A0F8VRZ2</accession>
<organism evidence="1">
    <name type="scientific">marine sediment metagenome</name>
    <dbReference type="NCBI Taxonomy" id="412755"/>
    <lineage>
        <taxon>unclassified sequences</taxon>
        <taxon>metagenomes</taxon>
        <taxon>ecological metagenomes</taxon>
    </lineage>
</organism>
<proteinExistence type="predicted"/>
<gene>
    <name evidence="1" type="ORF">LCGC14_3158760</name>
</gene>
<sequence>MPDTAVAAPHVHHWRIEPPNGPTSMGRCLTCGEEREFQNTYGRADAPDTRLCHRCLQEFPTTDEYWPRRGAYGGELKFSEGCKSCRSERQ</sequence>
<name>A0A0F8VRZ2_9ZZZZ</name>
<dbReference type="AlphaFoldDB" id="A0A0F8VRZ2"/>
<dbReference type="EMBL" id="LAZR01069759">
    <property type="protein sequence ID" value="KKK47082.1"/>
    <property type="molecule type" value="Genomic_DNA"/>
</dbReference>
<reference evidence="1" key="1">
    <citation type="journal article" date="2015" name="Nature">
        <title>Complex archaea that bridge the gap between prokaryotes and eukaryotes.</title>
        <authorList>
            <person name="Spang A."/>
            <person name="Saw J.H."/>
            <person name="Jorgensen S.L."/>
            <person name="Zaremba-Niedzwiedzka K."/>
            <person name="Martijn J."/>
            <person name="Lind A.E."/>
            <person name="van Eijk R."/>
            <person name="Schleper C."/>
            <person name="Guy L."/>
            <person name="Ettema T.J."/>
        </authorList>
    </citation>
    <scope>NUCLEOTIDE SEQUENCE</scope>
</reference>
<feature type="non-terminal residue" evidence="1">
    <location>
        <position position="90"/>
    </location>
</feature>
<protein>
    <submittedName>
        <fullName evidence="1">Uncharacterized protein</fullName>
    </submittedName>
</protein>